<dbReference type="Proteomes" id="UP000280819">
    <property type="component" value="Unassembled WGS sequence"/>
</dbReference>
<comment type="caution">
    <text evidence="1">The sequence shown here is derived from an EMBL/GenBank/DDBJ whole genome shotgun (WGS) entry which is preliminary data.</text>
</comment>
<dbReference type="EMBL" id="RQZG01000002">
    <property type="protein sequence ID" value="RRD06549.1"/>
    <property type="molecule type" value="Genomic_DNA"/>
</dbReference>
<dbReference type="RefSeq" id="WP_124842660.1">
    <property type="nucleotide sequence ID" value="NZ_RQZG01000002.1"/>
</dbReference>
<organism evidence="1 2">
    <name type="scientific">Arachnia propionica</name>
    <dbReference type="NCBI Taxonomy" id="1750"/>
    <lineage>
        <taxon>Bacteria</taxon>
        <taxon>Bacillati</taxon>
        <taxon>Actinomycetota</taxon>
        <taxon>Actinomycetes</taxon>
        <taxon>Propionibacteriales</taxon>
        <taxon>Propionibacteriaceae</taxon>
        <taxon>Arachnia</taxon>
    </lineage>
</organism>
<evidence type="ECO:0000313" key="1">
    <source>
        <dbReference type="EMBL" id="RRD06549.1"/>
    </source>
</evidence>
<protein>
    <submittedName>
        <fullName evidence="1">Uncharacterized protein</fullName>
    </submittedName>
</protein>
<evidence type="ECO:0000313" key="2">
    <source>
        <dbReference type="Proteomes" id="UP000280819"/>
    </source>
</evidence>
<sequence length="394" mass="43036">MIGTAPAALTGFTPNVVLRESQVEERPDALAAISQANLRGLQNGIPGTLVLQIEALQQHGAEHRRVCMLSPARPEEVHGNTISVLSIQDLVVADGVVAELTLSVPLFDFRPWDENHNILETLRLLPPEERAKPPTTSDVPEPTLDVWASSRAGAPREDLSVVALPELVLPAEPLTVSSATAATIVKGASRGLFPKVKGEARDELAEAGLVDRKGNLVGDGFWYGSHFYQGLPWVLHTTAPANTDFRFWMTDSTTVFLSPHPGLSGKYLLGWTTTYDFFRVMLSWVGHRPSWPLEVNLSLAMRQVQVKVEDGIVPSTGSPDEAEFCAQRWSAWALDCLAVDRSVTWFHTASRGDALAFAAPPPAKRDQLILEQDPLDPLWAVLIQGIVSAQEEQL</sequence>
<accession>A0A3P1TAX5</accession>
<dbReference type="OrthoDB" id="9818102at2"/>
<name>A0A3P1TAX5_9ACTN</name>
<reference evidence="1 2" key="1">
    <citation type="submission" date="2018-11" db="EMBL/GenBank/DDBJ databases">
        <title>Genomes From Bacteria Associated with the Canine Oral Cavity: a Test Case for Automated Genome-Based Taxonomic Assignment.</title>
        <authorList>
            <person name="Coil D.A."/>
            <person name="Jospin G."/>
            <person name="Darling A.E."/>
            <person name="Wallis C."/>
            <person name="Davis I.J."/>
            <person name="Harris S."/>
            <person name="Eisen J.A."/>
            <person name="Holcombe L.J."/>
            <person name="O'Flynn C."/>
        </authorList>
    </citation>
    <scope>NUCLEOTIDE SEQUENCE [LARGE SCALE GENOMIC DNA]</scope>
    <source>
        <strain evidence="1 2">OH887_COT-365</strain>
    </source>
</reference>
<proteinExistence type="predicted"/>
<gene>
    <name evidence="1" type="ORF">EII34_02655</name>
</gene>
<dbReference type="AlphaFoldDB" id="A0A3P1TAX5"/>